<dbReference type="EMBL" id="JACJII010000001">
    <property type="protein sequence ID" value="MBA9003978.1"/>
    <property type="molecule type" value="Genomic_DNA"/>
</dbReference>
<gene>
    <name evidence="1" type="ORF">HNR21_002860</name>
</gene>
<dbReference type="Pfam" id="PF04672">
    <property type="entry name" value="Methyltransf_19"/>
    <property type="match status" value="1"/>
</dbReference>
<name>A0A7W3MXY2_9ACTN</name>
<keyword evidence="1" id="KW-0808">Transferase</keyword>
<dbReference type="PIRSF" id="PIRSF017393">
    <property type="entry name" value="MTase_SAV2177"/>
    <property type="match status" value="1"/>
</dbReference>
<dbReference type="RefSeq" id="WP_182705591.1">
    <property type="nucleotide sequence ID" value="NZ_JACJII010000001.1"/>
</dbReference>
<dbReference type="GO" id="GO:0032259">
    <property type="term" value="P:methylation"/>
    <property type="evidence" value="ECO:0007669"/>
    <property type="project" value="UniProtKB-KW"/>
</dbReference>
<dbReference type="Proteomes" id="UP000539313">
    <property type="component" value="Unassembled WGS sequence"/>
</dbReference>
<dbReference type="CDD" id="cd02440">
    <property type="entry name" value="AdoMet_MTases"/>
    <property type="match status" value="1"/>
</dbReference>
<dbReference type="SUPFAM" id="SSF53335">
    <property type="entry name" value="S-adenosyl-L-methionine-dependent methyltransferases"/>
    <property type="match status" value="1"/>
</dbReference>
<reference evidence="1 2" key="1">
    <citation type="submission" date="2020-08" db="EMBL/GenBank/DDBJ databases">
        <title>Sequencing the genomes of 1000 actinobacteria strains.</title>
        <authorList>
            <person name="Klenk H.-P."/>
        </authorList>
    </citation>
    <scope>NUCLEOTIDE SEQUENCE [LARGE SCALE GENOMIC DNA]</scope>
    <source>
        <strain evidence="1 2">DSM 45823</strain>
    </source>
</reference>
<comment type="caution">
    <text evidence="1">The sequence shown here is derived from an EMBL/GenBank/DDBJ whole genome shotgun (WGS) entry which is preliminary data.</text>
</comment>
<dbReference type="InterPro" id="IPR029063">
    <property type="entry name" value="SAM-dependent_MTases_sf"/>
</dbReference>
<dbReference type="GO" id="GO:0008168">
    <property type="term" value="F:methyltransferase activity"/>
    <property type="evidence" value="ECO:0007669"/>
    <property type="project" value="UniProtKB-KW"/>
</dbReference>
<protein>
    <submittedName>
        <fullName evidence="1">SAM-dependent methyltransferase</fullName>
    </submittedName>
</protein>
<evidence type="ECO:0000313" key="1">
    <source>
        <dbReference type="EMBL" id="MBA9003978.1"/>
    </source>
</evidence>
<dbReference type="Gene3D" id="3.40.50.150">
    <property type="entry name" value="Vaccinia Virus protein VP39"/>
    <property type="match status" value="1"/>
</dbReference>
<evidence type="ECO:0000313" key="2">
    <source>
        <dbReference type="Proteomes" id="UP000539313"/>
    </source>
</evidence>
<dbReference type="InterPro" id="IPR006764">
    <property type="entry name" value="SAM_dep_MeTrfase_SAV2177_type"/>
</dbReference>
<keyword evidence="2" id="KW-1185">Reference proteome</keyword>
<organism evidence="1 2">
    <name type="scientific">Thermomonospora cellulosilytica</name>
    <dbReference type="NCBI Taxonomy" id="1411118"/>
    <lineage>
        <taxon>Bacteria</taxon>
        <taxon>Bacillati</taxon>
        <taxon>Actinomycetota</taxon>
        <taxon>Actinomycetes</taxon>
        <taxon>Streptosporangiales</taxon>
        <taxon>Thermomonosporaceae</taxon>
        <taxon>Thermomonospora</taxon>
    </lineage>
</organism>
<dbReference type="AlphaFoldDB" id="A0A7W3MXY2"/>
<proteinExistence type="predicted"/>
<sequence length="274" mass="29425">MDDLTGHGRSVHGGRPPAHRASAARVYDYLLDGKDNYQDDRDLADRMLRLQPRLAVAARENRAFVGRAVRWLASAGLRQFLDIGCGLPGHDDVHRIAGRQAPGVRVVYVDRDPIVLAHARALLAGGDEVRVAPGDLTRPRELLADLPLLDLDRPVAVVLSSVLHHLADDDRPREVMAELRDALAPGSALLVSHLAADLAGAGARRAAELFTRETGIPLVPRTRAEIAAFFGDFRLVEPGLVATSQWRSTGPVRPPAQVLMYAGVALSGPGQASG</sequence>
<accession>A0A7W3MXY2</accession>
<keyword evidence="1" id="KW-0489">Methyltransferase</keyword>